<dbReference type="InterPro" id="IPR059101">
    <property type="entry name" value="NFACT-R_2"/>
</dbReference>
<organism evidence="5">
    <name type="scientific">candidate division WOR-3 bacterium</name>
    <dbReference type="NCBI Taxonomy" id="2052148"/>
    <lineage>
        <taxon>Bacteria</taxon>
        <taxon>Bacteria division WOR-3</taxon>
    </lineage>
</organism>
<evidence type="ECO:0000256" key="2">
    <source>
        <dbReference type="ARBA" id="ARBA00022840"/>
    </source>
</evidence>
<evidence type="ECO:0000313" key="5">
    <source>
        <dbReference type="EMBL" id="HDY58262.1"/>
    </source>
</evidence>
<dbReference type="Pfam" id="PF18297">
    <property type="entry name" value="NFACT-R_2"/>
    <property type="match status" value="1"/>
</dbReference>
<keyword evidence="1" id="KW-0547">Nucleotide-binding</keyword>
<reference evidence="5" key="1">
    <citation type="journal article" date="2020" name="mSystems">
        <title>Genome- and Community-Level Interaction Insights into Carbon Utilization and Element Cycling Functions of Hydrothermarchaeota in Hydrothermal Sediment.</title>
        <authorList>
            <person name="Zhou Z."/>
            <person name="Liu Y."/>
            <person name="Xu W."/>
            <person name="Pan J."/>
            <person name="Luo Z.H."/>
            <person name="Li M."/>
        </authorList>
    </citation>
    <scope>NUCLEOTIDE SEQUENCE [LARGE SCALE GENOMIC DNA]</scope>
    <source>
        <strain evidence="5">SpSt-258</strain>
    </source>
</reference>
<evidence type="ECO:0000259" key="3">
    <source>
        <dbReference type="Pfam" id="PF02568"/>
    </source>
</evidence>
<dbReference type="GO" id="GO:0004810">
    <property type="term" value="F:CCA tRNA nucleotidyltransferase activity"/>
    <property type="evidence" value="ECO:0007669"/>
    <property type="project" value="InterPro"/>
</dbReference>
<sequence>MAKAIGLLSGGLDSTLAVRLILEMGIEVLAINFVTPFCTCTKKGCQNEAKKVSEKFGIELKIIGFKEDYIALVKNPKYGYGKNMNPCIDCRIFMFSKAREIMEETSADFVFTGEVLGERPMSQNLRAMRIIEKESGLEGRLLRPLCAKYLPLTIVEKQGIVDRDRLLSITGRSRKPQISLAKSLGIDDYPCPAGGCRLTDPNFAKRLREAFEHNEDSLVDITLLRYGRHFRLSSGAKVIVGRNEEENKILESFASEERILLETKDFKGPIALIYKHNGKEDVELAARICLAYSDYDGNEKTIVKTGRDREIFATPIGESEVGDYVTKL</sequence>
<evidence type="ECO:0000259" key="4">
    <source>
        <dbReference type="Pfam" id="PF18297"/>
    </source>
</evidence>
<gene>
    <name evidence="5" type="ORF">ENP86_01715</name>
</gene>
<dbReference type="Gene3D" id="3.40.50.620">
    <property type="entry name" value="HUPs"/>
    <property type="match status" value="1"/>
</dbReference>
<dbReference type="PANTHER" id="PTHR11933:SF6">
    <property type="entry name" value="THIL AANH DOMAIN-CONTAINING PROTEIN"/>
    <property type="match status" value="1"/>
</dbReference>
<dbReference type="EMBL" id="DSKY01000004">
    <property type="protein sequence ID" value="HDY58262.1"/>
    <property type="molecule type" value="Genomic_DNA"/>
</dbReference>
<name>A0A7V1EHB2_UNCW3</name>
<accession>A0A7V1EHB2</accession>
<keyword evidence="2" id="KW-0067">ATP-binding</keyword>
<proteinExistence type="predicted"/>
<dbReference type="PANTHER" id="PTHR11933">
    <property type="entry name" value="TRNA 5-METHYLAMINOMETHYL-2-THIOURIDYLATE -METHYLTRANSFERASE"/>
    <property type="match status" value="1"/>
</dbReference>
<protein>
    <submittedName>
        <fullName evidence="5">DUF814 domain-containing protein</fullName>
    </submittedName>
</protein>
<dbReference type="GO" id="GO:0005524">
    <property type="term" value="F:ATP binding"/>
    <property type="evidence" value="ECO:0007669"/>
    <property type="project" value="UniProtKB-KW"/>
</dbReference>
<dbReference type="Pfam" id="PF02568">
    <property type="entry name" value="ThiI"/>
    <property type="match status" value="1"/>
</dbReference>
<evidence type="ECO:0000256" key="1">
    <source>
        <dbReference type="ARBA" id="ARBA00022741"/>
    </source>
</evidence>
<feature type="domain" description="NFACT protein RNA binding" evidence="4">
    <location>
        <begin position="227"/>
        <end position="316"/>
    </location>
</feature>
<dbReference type="SUPFAM" id="SSF52402">
    <property type="entry name" value="Adenine nucleotide alpha hydrolases-like"/>
    <property type="match status" value="1"/>
</dbReference>
<dbReference type="InterPro" id="IPR020536">
    <property type="entry name" value="ThiI_AANH"/>
</dbReference>
<dbReference type="InterPro" id="IPR014729">
    <property type="entry name" value="Rossmann-like_a/b/a_fold"/>
</dbReference>
<dbReference type="AlphaFoldDB" id="A0A7V1EHB2"/>
<comment type="caution">
    <text evidence="5">The sequence shown here is derived from an EMBL/GenBank/DDBJ whole genome shotgun (WGS) entry which is preliminary data.</text>
</comment>
<feature type="domain" description="Thil AANH" evidence="3">
    <location>
        <begin position="3"/>
        <end position="146"/>
    </location>
</feature>